<organism evidence="8 9">
    <name type="scientific">Capillimicrobium parvum</name>
    <dbReference type="NCBI Taxonomy" id="2884022"/>
    <lineage>
        <taxon>Bacteria</taxon>
        <taxon>Bacillati</taxon>
        <taxon>Actinomycetota</taxon>
        <taxon>Thermoleophilia</taxon>
        <taxon>Solirubrobacterales</taxon>
        <taxon>Capillimicrobiaceae</taxon>
        <taxon>Capillimicrobium</taxon>
    </lineage>
</organism>
<dbReference type="SMART" id="SM00448">
    <property type="entry name" value="REC"/>
    <property type="match status" value="1"/>
</dbReference>
<evidence type="ECO:0000256" key="3">
    <source>
        <dbReference type="ARBA" id="ARBA00023125"/>
    </source>
</evidence>
<dbReference type="PROSITE" id="PS51755">
    <property type="entry name" value="OMPR_PHOB"/>
    <property type="match status" value="1"/>
</dbReference>
<dbReference type="EMBL" id="CP087164">
    <property type="protein sequence ID" value="UGS34419.1"/>
    <property type="molecule type" value="Genomic_DNA"/>
</dbReference>
<evidence type="ECO:0000256" key="2">
    <source>
        <dbReference type="ARBA" id="ARBA00023012"/>
    </source>
</evidence>
<keyword evidence="2" id="KW-0902">Two-component regulatory system</keyword>
<evidence type="ECO:0000259" key="7">
    <source>
        <dbReference type="PROSITE" id="PS51755"/>
    </source>
</evidence>
<gene>
    <name evidence="8" type="primary">regX3_1</name>
    <name evidence="8" type="ORF">DSM104329_00797</name>
</gene>
<dbReference type="GO" id="GO:0032993">
    <property type="term" value="C:protein-DNA complex"/>
    <property type="evidence" value="ECO:0007669"/>
    <property type="project" value="TreeGrafter"/>
</dbReference>
<sequence length="250" mass="26853">MTTPARPPAHPPPMTTPARPRILFVEDEASIAEPFASALRRSGFDPELVGTAAGALSAAQRDPPDLVLLDLNLPDGDGRDVCRALRQDSDVPIVMLTARGTELDRVIGLELGADDYVVKPFSAAEVVARIRAVLRRPRHQPAAPPIRVGDLAIDVAGRRATVAGGGIELSRKEFDLLVRLARDAGRVVTREQLMTDVWDTNWFGSTKTLDVHVGWLRRKLGGGARGGGGGGEAWIETVRGVGYRFRGTDG</sequence>
<feature type="DNA-binding region" description="OmpR/PhoB-type" evidence="5">
    <location>
        <begin position="143"/>
        <end position="247"/>
    </location>
</feature>
<dbReference type="SUPFAM" id="SSF52172">
    <property type="entry name" value="CheY-like"/>
    <property type="match status" value="1"/>
</dbReference>
<evidence type="ECO:0000256" key="1">
    <source>
        <dbReference type="ARBA" id="ARBA00022553"/>
    </source>
</evidence>
<dbReference type="SUPFAM" id="SSF46894">
    <property type="entry name" value="C-terminal effector domain of the bipartite response regulators"/>
    <property type="match status" value="1"/>
</dbReference>
<dbReference type="PROSITE" id="PS50110">
    <property type="entry name" value="RESPONSE_REGULATORY"/>
    <property type="match status" value="1"/>
</dbReference>
<dbReference type="AlphaFoldDB" id="A0A9E6XU03"/>
<keyword evidence="3 5" id="KW-0238">DNA-binding</keyword>
<dbReference type="InterPro" id="IPR001789">
    <property type="entry name" value="Sig_transdc_resp-reg_receiver"/>
</dbReference>
<dbReference type="Pfam" id="PF00486">
    <property type="entry name" value="Trans_reg_C"/>
    <property type="match status" value="1"/>
</dbReference>
<dbReference type="GO" id="GO:0006355">
    <property type="term" value="P:regulation of DNA-templated transcription"/>
    <property type="evidence" value="ECO:0007669"/>
    <property type="project" value="InterPro"/>
</dbReference>
<dbReference type="Gene3D" id="3.40.50.2300">
    <property type="match status" value="1"/>
</dbReference>
<dbReference type="Proteomes" id="UP001162834">
    <property type="component" value="Chromosome"/>
</dbReference>
<keyword evidence="1 4" id="KW-0597">Phosphoprotein</keyword>
<feature type="domain" description="OmpR/PhoB-type" evidence="7">
    <location>
        <begin position="143"/>
        <end position="247"/>
    </location>
</feature>
<dbReference type="SMART" id="SM00862">
    <property type="entry name" value="Trans_reg_C"/>
    <property type="match status" value="1"/>
</dbReference>
<dbReference type="PANTHER" id="PTHR48111">
    <property type="entry name" value="REGULATOR OF RPOS"/>
    <property type="match status" value="1"/>
</dbReference>
<dbReference type="InterPro" id="IPR016032">
    <property type="entry name" value="Sig_transdc_resp-reg_C-effctor"/>
</dbReference>
<accession>A0A9E6XU03</accession>
<evidence type="ECO:0000313" key="9">
    <source>
        <dbReference type="Proteomes" id="UP001162834"/>
    </source>
</evidence>
<dbReference type="CDD" id="cd00383">
    <property type="entry name" value="trans_reg_C"/>
    <property type="match status" value="1"/>
</dbReference>
<evidence type="ECO:0000256" key="5">
    <source>
        <dbReference type="PROSITE-ProRule" id="PRU01091"/>
    </source>
</evidence>
<dbReference type="Pfam" id="PF00072">
    <property type="entry name" value="Response_reg"/>
    <property type="match status" value="1"/>
</dbReference>
<dbReference type="GO" id="GO:0000976">
    <property type="term" value="F:transcription cis-regulatory region binding"/>
    <property type="evidence" value="ECO:0007669"/>
    <property type="project" value="TreeGrafter"/>
</dbReference>
<proteinExistence type="predicted"/>
<dbReference type="InterPro" id="IPR039420">
    <property type="entry name" value="WalR-like"/>
</dbReference>
<feature type="modified residue" description="4-aspartylphosphate" evidence="4">
    <location>
        <position position="70"/>
    </location>
</feature>
<evidence type="ECO:0000256" key="4">
    <source>
        <dbReference type="PROSITE-ProRule" id="PRU00169"/>
    </source>
</evidence>
<dbReference type="InterPro" id="IPR001867">
    <property type="entry name" value="OmpR/PhoB-type_DNA-bd"/>
</dbReference>
<protein>
    <submittedName>
        <fullName evidence="8">Sensory transduction protein regX3</fullName>
    </submittedName>
</protein>
<dbReference type="KEGG" id="sbae:DSM104329_00797"/>
<dbReference type="Gene3D" id="1.10.10.10">
    <property type="entry name" value="Winged helix-like DNA-binding domain superfamily/Winged helix DNA-binding domain"/>
    <property type="match status" value="1"/>
</dbReference>
<dbReference type="PANTHER" id="PTHR48111:SF40">
    <property type="entry name" value="PHOSPHATE REGULON TRANSCRIPTIONAL REGULATORY PROTEIN PHOB"/>
    <property type="match status" value="1"/>
</dbReference>
<dbReference type="InterPro" id="IPR036388">
    <property type="entry name" value="WH-like_DNA-bd_sf"/>
</dbReference>
<dbReference type="InterPro" id="IPR011006">
    <property type="entry name" value="CheY-like_superfamily"/>
</dbReference>
<keyword evidence="9" id="KW-1185">Reference proteome</keyword>
<evidence type="ECO:0000313" key="8">
    <source>
        <dbReference type="EMBL" id="UGS34419.1"/>
    </source>
</evidence>
<dbReference type="GO" id="GO:0005829">
    <property type="term" value="C:cytosol"/>
    <property type="evidence" value="ECO:0007669"/>
    <property type="project" value="TreeGrafter"/>
</dbReference>
<feature type="domain" description="Response regulatory" evidence="6">
    <location>
        <begin position="21"/>
        <end position="134"/>
    </location>
</feature>
<dbReference type="Gene3D" id="6.10.250.690">
    <property type="match status" value="1"/>
</dbReference>
<reference evidence="8" key="1">
    <citation type="journal article" date="2022" name="Int. J. Syst. Evol. Microbiol.">
        <title>Pseudomonas aegrilactucae sp. nov. and Pseudomonas morbosilactucae sp. nov., pathogens causing bacterial rot of lettuce in Japan.</title>
        <authorList>
            <person name="Sawada H."/>
            <person name="Fujikawa T."/>
            <person name="Satou M."/>
        </authorList>
    </citation>
    <scope>NUCLEOTIDE SEQUENCE</scope>
    <source>
        <strain evidence="8">0166_1</strain>
    </source>
</reference>
<name>A0A9E6XU03_9ACTN</name>
<evidence type="ECO:0000259" key="6">
    <source>
        <dbReference type="PROSITE" id="PS50110"/>
    </source>
</evidence>
<dbReference type="GO" id="GO:0000156">
    <property type="term" value="F:phosphorelay response regulator activity"/>
    <property type="evidence" value="ECO:0007669"/>
    <property type="project" value="TreeGrafter"/>
</dbReference>
<dbReference type="RefSeq" id="WP_259314094.1">
    <property type="nucleotide sequence ID" value="NZ_CP087164.1"/>
</dbReference>